<dbReference type="STRING" id="29170.A0A368G7U4"/>
<feature type="region of interest" description="Disordered" evidence="1">
    <location>
        <begin position="338"/>
        <end position="487"/>
    </location>
</feature>
<feature type="compositionally biased region" description="Basic and acidic residues" evidence="1">
    <location>
        <begin position="471"/>
        <end position="483"/>
    </location>
</feature>
<feature type="compositionally biased region" description="Polar residues" evidence="1">
    <location>
        <begin position="276"/>
        <end position="286"/>
    </location>
</feature>
<feature type="compositionally biased region" description="Basic and acidic residues" evidence="1">
    <location>
        <begin position="438"/>
        <end position="447"/>
    </location>
</feature>
<feature type="compositionally biased region" description="Basic and acidic residues" evidence="1">
    <location>
        <begin position="302"/>
        <end position="311"/>
    </location>
</feature>
<evidence type="ECO:0000313" key="3">
    <source>
        <dbReference type="EMBL" id="RCN40501.1"/>
    </source>
</evidence>
<sequence length="1045" mass="111259">MRVVFEHFLAILFAQLWLTNGCINPNPQGCTYGTGLVSQPSIPPEKRKCYSMSFVWVNGLREKTAEALTDCCGNTDEDRSRELVEDAKTLDPGSRTGYIGLCPCTCTEMCDYSFFAPHECPGTLDYNFMRRRNTTVPSTKSPSTTREITTTEKEEPTTHVSTTESTAAIARSSTTTGQGGQPSTTTAGRGGQPSTTTAGQGRQPLTAYETTTLVQQDLSQARVTFPVAGDGDVTSIAFDSGADIATVHATANAFIEVSHPDRTAVIHDVTGQSFELTTEKSPSPTDYTKDSQPEQTVVADQGTDKSSEHIAGESLSFSDSTENAQTVQTSMIGYSTDQSSKYVTGESRSPSGSAKNSQPVQTAVVGHGTDPPSEHSTEGSLSPSGSNGTSQHGHASTDGYSTDQSSKYVTGESRSPSDSTKISQPDQTAVVGRGTDQSSEHLTKESRSPGGSTRTSQPGQISIGGYSMDQSSKHFTEESRTETYSKGTSFRITSSPLLFKTSGEAIIITSPSVPISKNVATVHSSHGSHGSTNSKTAFGKTLPTTVAKIRENTRGGSSLNTLLFTSTKQEGSKRSTLSTAKTPENSIYSKTDASSNVKTSISSQFVTSNKSTGAIIAVSKLGETTKNASSIATTEHVPSSTVPHLDLYTGSNKTSEVIIPTDTHHWTANTEEVVDEYSSLRDIPGTSMVSRQSSLMQLTSSMKPHRLSEASALTDSYLASGSPSKVTTLTTRSYVSGTSEQPPEGTKAEASGSSVSPIHTSREATTIPLKPTTLSTARLLSPSTPSTTRIPTSMTPMTTKTPNAHSYIGIETETKDCSTIKEGYEDLNATQSSVVLREWTQDVTNYSIPTLLHSTKDIIMSATSESVLKTAQTSANILEVTSTADATSRISTTSPMSTAFLKSSTISFPVATMPSHRTAVVHTTKEQHRTQQITYGNLSDLRTSTKAVLATSSAAKMTVIKAEEQDKASSAVATKIEPSETTADEFSNTTTTTFSPTIYFNSTTPSYTRSTNQAHFYRIMAGSICELVTATVVIGTPDHRFDAET</sequence>
<feature type="compositionally biased region" description="Low complexity" evidence="1">
    <location>
        <begin position="161"/>
        <end position="186"/>
    </location>
</feature>
<reference evidence="3 4" key="1">
    <citation type="submission" date="2014-10" db="EMBL/GenBank/DDBJ databases">
        <title>Draft genome of the hookworm Ancylostoma caninum.</title>
        <authorList>
            <person name="Mitreva M."/>
        </authorList>
    </citation>
    <scope>NUCLEOTIDE SEQUENCE [LARGE SCALE GENOMIC DNA]</scope>
    <source>
        <strain evidence="3 4">Baltimore</strain>
    </source>
</reference>
<dbReference type="Proteomes" id="UP000252519">
    <property type="component" value="Unassembled WGS sequence"/>
</dbReference>
<accession>A0A368G7U4</accession>
<feature type="region of interest" description="Disordered" evidence="1">
    <location>
        <begin position="276"/>
        <end position="323"/>
    </location>
</feature>
<feature type="compositionally biased region" description="Low complexity" evidence="1">
    <location>
        <begin position="771"/>
        <end position="802"/>
    </location>
</feature>
<feature type="compositionally biased region" description="Polar residues" evidence="1">
    <location>
        <begin position="338"/>
        <end position="361"/>
    </location>
</feature>
<keyword evidence="4" id="KW-1185">Reference proteome</keyword>
<feature type="signal peptide" evidence="2">
    <location>
        <begin position="1"/>
        <end position="21"/>
    </location>
</feature>
<evidence type="ECO:0000313" key="4">
    <source>
        <dbReference type="Proteomes" id="UP000252519"/>
    </source>
</evidence>
<feature type="compositionally biased region" description="Low complexity" evidence="1">
    <location>
        <begin position="134"/>
        <end position="148"/>
    </location>
</feature>
<organism evidence="3 4">
    <name type="scientific">Ancylostoma caninum</name>
    <name type="common">Dog hookworm</name>
    <dbReference type="NCBI Taxonomy" id="29170"/>
    <lineage>
        <taxon>Eukaryota</taxon>
        <taxon>Metazoa</taxon>
        <taxon>Ecdysozoa</taxon>
        <taxon>Nematoda</taxon>
        <taxon>Chromadorea</taxon>
        <taxon>Rhabditida</taxon>
        <taxon>Rhabditina</taxon>
        <taxon>Rhabditomorpha</taxon>
        <taxon>Strongyloidea</taxon>
        <taxon>Ancylostomatidae</taxon>
        <taxon>Ancylostomatinae</taxon>
        <taxon>Ancylostoma</taxon>
    </lineage>
</organism>
<dbReference type="AlphaFoldDB" id="A0A368G7U4"/>
<gene>
    <name evidence="3" type="ORF">ANCCAN_13559</name>
</gene>
<feature type="region of interest" description="Disordered" evidence="1">
    <location>
        <begin position="734"/>
        <end position="803"/>
    </location>
</feature>
<evidence type="ECO:0000256" key="2">
    <source>
        <dbReference type="SAM" id="SignalP"/>
    </source>
</evidence>
<feature type="compositionally biased region" description="Polar residues" evidence="1">
    <location>
        <begin position="378"/>
        <end position="427"/>
    </location>
</feature>
<comment type="caution">
    <text evidence="3">The sequence shown here is derived from an EMBL/GenBank/DDBJ whole genome shotgun (WGS) entry which is preliminary data.</text>
</comment>
<feature type="region of interest" description="Disordered" evidence="1">
    <location>
        <begin position="134"/>
        <end position="203"/>
    </location>
</feature>
<evidence type="ECO:0000256" key="1">
    <source>
        <dbReference type="SAM" id="MobiDB-lite"/>
    </source>
</evidence>
<evidence type="ECO:0008006" key="5">
    <source>
        <dbReference type="Google" id="ProtNLM"/>
    </source>
</evidence>
<protein>
    <recommendedName>
        <fullName evidence="5">Peptidase A2 domain-containing protein</fullName>
    </recommendedName>
</protein>
<keyword evidence="2" id="KW-0732">Signal</keyword>
<dbReference type="EMBL" id="JOJR01000282">
    <property type="protein sequence ID" value="RCN40501.1"/>
    <property type="molecule type" value="Genomic_DNA"/>
</dbReference>
<feature type="compositionally biased region" description="Polar residues" evidence="1">
    <location>
        <begin position="449"/>
        <end position="460"/>
    </location>
</feature>
<feature type="chain" id="PRO_5016661369" description="Peptidase A2 domain-containing protein" evidence="2">
    <location>
        <begin position="22"/>
        <end position="1045"/>
    </location>
</feature>
<name>A0A368G7U4_ANCCA</name>
<proteinExistence type="predicted"/>